<evidence type="ECO:0000313" key="1">
    <source>
        <dbReference type="EMBL" id="VDN88202.1"/>
    </source>
</evidence>
<organism evidence="3">
    <name type="scientific">Brugia pahangi</name>
    <name type="common">Filarial nematode worm</name>
    <dbReference type="NCBI Taxonomy" id="6280"/>
    <lineage>
        <taxon>Eukaryota</taxon>
        <taxon>Metazoa</taxon>
        <taxon>Ecdysozoa</taxon>
        <taxon>Nematoda</taxon>
        <taxon>Chromadorea</taxon>
        <taxon>Rhabditida</taxon>
        <taxon>Spirurina</taxon>
        <taxon>Spiruromorpha</taxon>
        <taxon>Filarioidea</taxon>
        <taxon>Onchocercidae</taxon>
        <taxon>Brugia</taxon>
    </lineage>
</organism>
<reference evidence="3" key="1">
    <citation type="submission" date="2017-02" db="UniProtKB">
        <authorList>
            <consortium name="WormBaseParasite"/>
        </authorList>
    </citation>
    <scope>IDENTIFICATION</scope>
</reference>
<gene>
    <name evidence="1" type="ORF">BPAG_LOCUS7016</name>
</gene>
<name>A0A0N4TFR3_BRUPA</name>
<evidence type="ECO:0000313" key="3">
    <source>
        <dbReference type="WBParaSite" id="BPAG_0000705101-mRNA-1"/>
    </source>
</evidence>
<keyword evidence="2" id="KW-1185">Reference proteome</keyword>
<evidence type="ECO:0000313" key="2">
    <source>
        <dbReference type="Proteomes" id="UP000278627"/>
    </source>
</evidence>
<dbReference type="AlphaFoldDB" id="A0A0N4TFR3"/>
<accession>A0A0N4TFR3</accession>
<proteinExistence type="predicted"/>
<dbReference type="WBParaSite" id="BPAG_0000705101-mRNA-1">
    <property type="protein sequence ID" value="BPAG_0000705101-mRNA-1"/>
    <property type="gene ID" value="BPAG_0000705101"/>
</dbReference>
<sequence>MLSKFLSKDTAKVIDAYYEAIVARRPKLSYRIGWDTSLIFYPYSFMPLRVQCHLMRFLMNWFGAPVRKQPVRKQET</sequence>
<protein>
    <submittedName>
        <fullName evidence="3">Transposase</fullName>
    </submittedName>
</protein>
<dbReference type="EMBL" id="UZAD01007286">
    <property type="protein sequence ID" value="VDN88202.1"/>
    <property type="molecule type" value="Genomic_DNA"/>
</dbReference>
<dbReference type="STRING" id="6280.A0A0N4TFR3"/>
<reference evidence="1 2" key="2">
    <citation type="submission" date="2018-11" db="EMBL/GenBank/DDBJ databases">
        <authorList>
            <consortium name="Pathogen Informatics"/>
        </authorList>
    </citation>
    <scope>NUCLEOTIDE SEQUENCE [LARGE SCALE GENOMIC DNA]</scope>
</reference>
<dbReference type="Proteomes" id="UP000278627">
    <property type="component" value="Unassembled WGS sequence"/>
</dbReference>